<dbReference type="InterPro" id="IPR050952">
    <property type="entry name" value="TRIM-NHL_E3_ligases"/>
</dbReference>
<dbReference type="Gene3D" id="2.120.10.30">
    <property type="entry name" value="TolB, C-terminal domain"/>
    <property type="match status" value="1"/>
</dbReference>
<gene>
    <name evidence="1" type="ORF">SAMN05421770_1173</name>
</gene>
<dbReference type="Proteomes" id="UP000198356">
    <property type="component" value="Unassembled WGS sequence"/>
</dbReference>
<evidence type="ECO:0008006" key="3">
    <source>
        <dbReference type="Google" id="ProtNLM"/>
    </source>
</evidence>
<dbReference type="InterPro" id="IPR011042">
    <property type="entry name" value="6-blade_b-propeller_TolB-like"/>
</dbReference>
<keyword evidence="2" id="KW-1185">Reference proteome</keyword>
<accession>A0A239MPZ2</accession>
<sequence>MNISLNLGMKSSLKYLLPVGMIAAFLTGCGMTTSTSVTSPVTVGAATKVSGIVMGGQQPVGGVSIQMYTVGTSGYGSAATPLGASFSTTSAGNFTLPAFTCPTPGALTFLVGTGGQPIAATQTTAAVTNPNLALMVGLGACSTVGSSYINVNELTTVATIWSLSPFMTGLTSIGAPSTNATGIKNAFAAINKVVNTTNGLISGPALPSNATLPIAEINTLADILEQCVNSGGGSASDSTDGQTTGTPCGKLFYLTGAPTNTIAAALYIAKNPALNVAKLNMLRSTSPVFQPVLSVNTPPSDWTIAISYSGGGLSTPQGVATDLNGNVWVANSGNSSVSEFSSTGAAISGTTGFTAGGISVPYALALDQSGNVWVANSGNNTVTKLAATGATGTSYSGNGLSTPKGIAIDGLGNVFVSNSGASTFSGFTSAGAALPSSPFTGPSAAIGIAVSPH</sequence>
<organism evidence="1 2">
    <name type="scientific">Granulicella rosea</name>
    <dbReference type="NCBI Taxonomy" id="474952"/>
    <lineage>
        <taxon>Bacteria</taxon>
        <taxon>Pseudomonadati</taxon>
        <taxon>Acidobacteriota</taxon>
        <taxon>Terriglobia</taxon>
        <taxon>Terriglobales</taxon>
        <taxon>Acidobacteriaceae</taxon>
        <taxon>Granulicella</taxon>
    </lineage>
</organism>
<dbReference type="OrthoDB" id="123177at2"/>
<dbReference type="RefSeq" id="WP_089410482.1">
    <property type="nucleotide sequence ID" value="NZ_FZOU01000017.1"/>
</dbReference>
<proteinExistence type="predicted"/>
<reference evidence="1 2" key="1">
    <citation type="submission" date="2017-06" db="EMBL/GenBank/DDBJ databases">
        <authorList>
            <person name="Kim H.J."/>
            <person name="Triplett B.A."/>
        </authorList>
    </citation>
    <scope>NUCLEOTIDE SEQUENCE [LARGE SCALE GENOMIC DNA]</scope>
    <source>
        <strain evidence="1 2">DSM 18704</strain>
    </source>
</reference>
<protein>
    <recommendedName>
        <fullName evidence="3">NHL repeat-containing protein</fullName>
    </recommendedName>
</protein>
<dbReference type="SUPFAM" id="SSF101898">
    <property type="entry name" value="NHL repeat"/>
    <property type="match status" value="1"/>
</dbReference>
<dbReference type="EMBL" id="FZOU01000017">
    <property type="protein sequence ID" value="SNT43909.1"/>
    <property type="molecule type" value="Genomic_DNA"/>
</dbReference>
<dbReference type="GO" id="GO:0008270">
    <property type="term" value="F:zinc ion binding"/>
    <property type="evidence" value="ECO:0007669"/>
    <property type="project" value="UniProtKB-KW"/>
</dbReference>
<evidence type="ECO:0000313" key="1">
    <source>
        <dbReference type="EMBL" id="SNT43909.1"/>
    </source>
</evidence>
<evidence type="ECO:0000313" key="2">
    <source>
        <dbReference type="Proteomes" id="UP000198356"/>
    </source>
</evidence>
<dbReference type="AlphaFoldDB" id="A0A239MPZ2"/>
<name>A0A239MPZ2_9BACT</name>
<dbReference type="PANTHER" id="PTHR24104">
    <property type="entry name" value="E3 UBIQUITIN-PROTEIN LIGASE NHLRC1-RELATED"/>
    <property type="match status" value="1"/>
</dbReference>
<dbReference type="CDD" id="cd05819">
    <property type="entry name" value="NHL"/>
    <property type="match status" value="1"/>
</dbReference>
<dbReference type="PANTHER" id="PTHR24104:SF25">
    <property type="entry name" value="PROTEIN LIN-41"/>
    <property type="match status" value="1"/>
</dbReference>